<evidence type="ECO:0000313" key="3">
    <source>
        <dbReference type="Proteomes" id="UP000494040"/>
    </source>
</evidence>
<dbReference type="GeneID" id="106667079"/>
<feature type="region of interest" description="Disordered" evidence="1">
    <location>
        <begin position="688"/>
        <end position="712"/>
    </location>
</feature>
<dbReference type="RefSeq" id="XP_014250251.1">
    <property type="nucleotide sequence ID" value="XM_014394765.1"/>
</dbReference>
<dbReference type="AlphaFoldDB" id="A0A8I6RYG8"/>
<evidence type="ECO:0000256" key="1">
    <source>
        <dbReference type="SAM" id="MobiDB-lite"/>
    </source>
</evidence>
<keyword evidence="3" id="KW-1185">Reference proteome</keyword>
<proteinExistence type="predicted"/>
<dbReference type="Proteomes" id="UP000494040">
    <property type="component" value="Unassembled WGS sequence"/>
</dbReference>
<dbReference type="EnsemblMetazoa" id="XM_014394765.1">
    <property type="protein sequence ID" value="XP_014250251.1"/>
    <property type="gene ID" value="LOC106667079"/>
</dbReference>
<feature type="region of interest" description="Disordered" evidence="1">
    <location>
        <begin position="423"/>
        <end position="462"/>
    </location>
</feature>
<organism evidence="2 3">
    <name type="scientific">Cimex lectularius</name>
    <name type="common">Bed bug</name>
    <name type="synonym">Acanthia lectularia</name>
    <dbReference type="NCBI Taxonomy" id="79782"/>
    <lineage>
        <taxon>Eukaryota</taxon>
        <taxon>Metazoa</taxon>
        <taxon>Ecdysozoa</taxon>
        <taxon>Arthropoda</taxon>
        <taxon>Hexapoda</taxon>
        <taxon>Insecta</taxon>
        <taxon>Pterygota</taxon>
        <taxon>Neoptera</taxon>
        <taxon>Paraneoptera</taxon>
        <taxon>Hemiptera</taxon>
        <taxon>Heteroptera</taxon>
        <taxon>Panheteroptera</taxon>
        <taxon>Cimicomorpha</taxon>
        <taxon>Cimicidae</taxon>
        <taxon>Cimex</taxon>
    </lineage>
</organism>
<reference evidence="2" key="1">
    <citation type="submission" date="2022-01" db="UniProtKB">
        <authorList>
            <consortium name="EnsemblMetazoa"/>
        </authorList>
    </citation>
    <scope>IDENTIFICATION</scope>
</reference>
<feature type="region of interest" description="Disordered" evidence="1">
    <location>
        <begin position="523"/>
        <end position="579"/>
    </location>
</feature>
<feature type="region of interest" description="Disordered" evidence="1">
    <location>
        <begin position="152"/>
        <end position="208"/>
    </location>
</feature>
<protein>
    <submittedName>
        <fullName evidence="2">Uncharacterized protein</fullName>
    </submittedName>
</protein>
<feature type="compositionally biased region" description="Low complexity" evidence="1">
    <location>
        <begin position="545"/>
        <end position="561"/>
    </location>
</feature>
<feature type="compositionally biased region" description="Polar residues" evidence="1">
    <location>
        <begin position="447"/>
        <end position="456"/>
    </location>
</feature>
<evidence type="ECO:0000313" key="2">
    <source>
        <dbReference type="EnsemblMetazoa" id="XP_014250251.1"/>
    </source>
</evidence>
<feature type="compositionally biased region" description="Basic and acidic residues" evidence="1">
    <location>
        <begin position="688"/>
        <end position="703"/>
    </location>
</feature>
<sequence>MEREDYKQRRLGKEKQKISNAMMTQENFRAHSMAIQSPEKRNDDGRTRTLYQNELYSGSMVSLNPSTSTENETYTKITMMRFPEYTTFNIQHSLNSCKIAVPEKELEGNEVHIVSDYPFLALYVGDIEFYPFDASGISISEEKLPIMKSVSKTTRNSLTQTPSVQELTPRGNKGSRKNSTVSVAAQTSDLSPGPSSTNSKQRKKSTESALGIKPDIGNYYSLDRNTSTSYSQFAINEMASEPVGKHKLVPNTDDFTLGDKLSPAQKIHVPTSKTDLKKNKQECNFGPIVEANPSREICIEKWNSHTNVIANQKKSHSSSRKPLANEELPYQYSHSPQNMFDQLNLSIKSFDNPTFFPNRYRQLSYQRENQKPTDSHLEYIRGSTHMMKSSSPPYDVNSSYIHEEFPTYSDESNRMRYHNQHDEVLQHKHHRPSHDDRKKSGHEIDQISGSFSPRSRYSNKDSVRSYGKVAFQDQGTQNEIKPYRSENELQSRYNYFEPREAHLTKSTSPRLSSMTDLKLQTSLNDMSTQTDNQSEKSVEKKKVVRTPVSTVETSTSTSSGTNINRTQHLTQPDAPKPDIEPTIKGLQHMNSVLLRIQNELRPIQTDMKQLQSKLLHRTSKSKQADLNTGQKVSTKSSHDIVHDPPKVNRYDLHEISDSLLKAKTKFPSGAELLEELSKQIIARTHDTREKIIHSERNLKEPHASKNPHNYPT</sequence>
<feature type="compositionally biased region" description="Polar residues" evidence="1">
    <location>
        <begin position="523"/>
        <end position="532"/>
    </location>
</feature>
<feature type="region of interest" description="Disordered" evidence="1">
    <location>
        <begin position="618"/>
        <end position="645"/>
    </location>
</feature>
<feature type="compositionally biased region" description="Basic and acidic residues" evidence="1">
    <location>
        <begin position="636"/>
        <end position="645"/>
    </location>
</feature>
<accession>A0A8I6RYG8</accession>
<feature type="compositionally biased region" description="Polar residues" evidence="1">
    <location>
        <begin position="177"/>
        <end position="199"/>
    </location>
</feature>
<feature type="compositionally biased region" description="Polar residues" evidence="1">
    <location>
        <begin position="624"/>
        <end position="635"/>
    </location>
</feature>
<feature type="compositionally biased region" description="Basic and acidic residues" evidence="1">
    <location>
        <begin position="433"/>
        <end position="445"/>
    </location>
</feature>
<feature type="compositionally biased region" description="Polar residues" evidence="1">
    <location>
        <begin position="152"/>
        <end position="166"/>
    </location>
</feature>
<name>A0A8I6RYG8_CIMLE</name>